<proteinExistence type="predicted"/>
<feature type="region of interest" description="Disordered" evidence="1">
    <location>
        <begin position="219"/>
        <end position="260"/>
    </location>
</feature>
<gene>
    <name evidence="2" type="ORF">QTJ16_006180</name>
</gene>
<accession>A0AAD9SWY8</accession>
<organism evidence="2 3">
    <name type="scientific">Diplocarpon rosae</name>
    <dbReference type="NCBI Taxonomy" id="946125"/>
    <lineage>
        <taxon>Eukaryota</taxon>
        <taxon>Fungi</taxon>
        <taxon>Dikarya</taxon>
        <taxon>Ascomycota</taxon>
        <taxon>Pezizomycotina</taxon>
        <taxon>Leotiomycetes</taxon>
        <taxon>Helotiales</taxon>
        <taxon>Drepanopezizaceae</taxon>
        <taxon>Diplocarpon</taxon>
    </lineage>
</organism>
<sequence>MMSNHSTSIPFSLSPLSCYIDSLYPVYDILSGAEDGASRLINRQALHEAILLPFSGFTRDPYHILTREEKVQKILKNVKSHQAAVRGNMVSLALQKSVKLRSRARADIDVPDQWLEGEEDEEEKAARKREQEELVKFLRFPSREGAERQDYETKVLRKDEITPAGKENRAMNGDTTRRRPHSTLKDLSFTLRNLIDDTTHQLEAYDVLSASTLHHYTGSLSRRTSKGGGSAMSPTPTSPIDRKSRVKFSMSPNESPLQTTPLLRAPAIPSILKRNLNSGHSPGSPVDPVGLSRRMINGMPIAGWSGLKAAEPTRTVESIEDLTRGR</sequence>
<comment type="caution">
    <text evidence="2">The sequence shown here is derived from an EMBL/GenBank/DDBJ whole genome shotgun (WGS) entry which is preliminary data.</text>
</comment>
<protein>
    <submittedName>
        <fullName evidence="2">Uncharacterized protein</fullName>
    </submittedName>
</protein>
<evidence type="ECO:0000313" key="2">
    <source>
        <dbReference type="EMBL" id="KAK2624230.1"/>
    </source>
</evidence>
<evidence type="ECO:0000313" key="3">
    <source>
        <dbReference type="Proteomes" id="UP001285354"/>
    </source>
</evidence>
<dbReference type="Proteomes" id="UP001285354">
    <property type="component" value="Unassembled WGS sequence"/>
</dbReference>
<name>A0AAD9SWY8_9HELO</name>
<dbReference type="AlphaFoldDB" id="A0AAD9SWY8"/>
<dbReference type="EMBL" id="JAUBYV010000010">
    <property type="protein sequence ID" value="KAK2624230.1"/>
    <property type="molecule type" value="Genomic_DNA"/>
</dbReference>
<feature type="compositionally biased region" description="Polar residues" evidence="1">
    <location>
        <begin position="250"/>
        <end position="260"/>
    </location>
</feature>
<reference evidence="2" key="1">
    <citation type="submission" date="2023-06" db="EMBL/GenBank/DDBJ databases">
        <title>Draft genome of Marssonina rosae.</title>
        <authorList>
            <person name="Cheng Q."/>
        </authorList>
    </citation>
    <scope>NUCLEOTIDE SEQUENCE</scope>
    <source>
        <strain evidence="2">R4</strain>
    </source>
</reference>
<keyword evidence="3" id="KW-1185">Reference proteome</keyword>
<evidence type="ECO:0000256" key="1">
    <source>
        <dbReference type="SAM" id="MobiDB-lite"/>
    </source>
</evidence>